<dbReference type="NCBIfam" id="NF001616">
    <property type="entry name" value="PRK00405.1"/>
    <property type="match status" value="1"/>
</dbReference>
<evidence type="ECO:0000256" key="8">
    <source>
        <dbReference type="RuleBase" id="RU363031"/>
    </source>
</evidence>
<dbReference type="Pfam" id="PF04563">
    <property type="entry name" value="RNA_pol_Rpb2_1"/>
    <property type="match status" value="1"/>
</dbReference>
<dbReference type="Pfam" id="PF04561">
    <property type="entry name" value="RNA_pol_Rpb2_2"/>
    <property type="match status" value="1"/>
</dbReference>
<dbReference type="Gene3D" id="3.90.1110.10">
    <property type="entry name" value="RNA polymerase Rpb2, domain 2"/>
    <property type="match status" value="2"/>
</dbReference>
<dbReference type="GO" id="GO:0032549">
    <property type="term" value="F:ribonucleoside binding"/>
    <property type="evidence" value="ECO:0007669"/>
    <property type="project" value="InterPro"/>
</dbReference>
<dbReference type="GO" id="GO:0000428">
    <property type="term" value="C:DNA-directed RNA polymerase complex"/>
    <property type="evidence" value="ECO:0007669"/>
    <property type="project" value="UniProtKB-KW"/>
</dbReference>
<dbReference type="AlphaFoldDB" id="A0A0S8GAB3"/>
<dbReference type="Gene3D" id="3.90.1800.10">
    <property type="entry name" value="RNA polymerase alpha subunit dimerisation domain"/>
    <property type="match status" value="1"/>
</dbReference>
<dbReference type="Pfam" id="PF04560">
    <property type="entry name" value="RNA_pol_Rpb2_7"/>
    <property type="match status" value="1"/>
</dbReference>
<evidence type="ECO:0000259" key="11">
    <source>
        <dbReference type="Pfam" id="PF04561"/>
    </source>
</evidence>
<dbReference type="Gene3D" id="2.30.150.10">
    <property type="entry name" value="DNA-directed RNA polymerase, beta subunit, external 1 domain"/>
    <property type="match status" value="1"/>
</dbReference>
<dbReference type="InterPro" id="IPR014724">
    <property type="entry name" value="RNA_pol_RPB2_OB-fold"/>
</dbReference>
<dbReference type="InterPro" id="IPR037034">
    <property type="entry name" value="RNA_pol_Rpb2_2_sf"/>
</dbReference>
<evidence type="ECO:0000259" key="10">
    <source>
        <dbReference type="Pfam" id="PF04560"/>
    </source>
</evidence>
<evidence type="ECO:0000256" key="1">
    <source>
        <dbReference type="ARBA" id="ARBA00022478"/>
    </source>
</evidence>
<evidence type="ECO:0000256" key="6">
    <source>
        <dbReference type="HAMAP-Rule" id="MF_01321"/>
    </source>
</evidence>
<dbReference type="InterPro" id="IPR007642">
    <property type="entry name" value="RNA_pol_Rpb2_2"/>
</dbReference>
<comment type="subunit">
    <text evidence="6 8">The RNAP catalytic core consists of 2 alpha, 1 beta, 1 beta' and 1 omega subunit. When a sigma factor is associated with the core the holoenzyme is formed, which can initiate transcription.</text>
</comment>
<dbReference type="PANTHER" id="PTHR20856">
    <property type="entry name" value="DNA-DIRECTED RNA POLYMERASE I SUBUNIT 2"/>
    <property type="match status" value="1"/>
</dbReference>
<gene>
    <name evidence="6" type="primary">rpoB</name>
    <name evidence="15" type="ORF">AMJ87_09450</name>
</gene>
<dbReference type="CDD" id="cd12797">
    <property type="entry name" value="M23_peptidase"/>
    <property type="match status" value="1"/>
</dbReference>
<dbReference type="Pfam" id="PF04565">
    <property type="entry name" value="RNA_pol_Rpb2_3"/>
    <property type="match status" value="1"/>
</dbReference>
<dbReference type="InterPro" id="IPR007644">
    <property type="entry name" value="RNA_pol_bsu_protrusion"/>
</dbReference>
<dbReference type="InterPro" id="IPR015712">
    <property type="entry name" value="DNA-dir_RNA_pol_su2"/>
</dbReference>
<dbReference type="GO" id="GO:0003899">
    <property type="term" value="F:DNA-directed RNA polymerase activity"/>
    <property type="evidence" value="ECO:0007669"/>
    <property type="project" value="UniProtKB-UniRule"/>
</dbReference>
<dbReference type="HAMAP" id="MF_01321">
    <property type="entry name" value="RNApol_bact_RpoB"/>
    <property type="match status" value="1"/>
</dbReference>
<evidence type="ECO:0000313" key="16">
    <source>
        <dbReference type="Proteomes" id="UP000051096"/>
    </source>
</evidence>
<feature type="domain" description="RNA polymerase Rpb2" evidence="13">
    <location>
        <begin position="431"/>
        <end position="499"/>
    </location>
</feature>
<evidence type="ECO:0000259" key="9">
    <source>
        <dbReference type="Pfam" id="PF00562"/>
    </source>
</evidence>
<feature type="domain" description="DNA-directed RNA polymerase beta subunit external 1" evidence="14">
    <location>
        <begin position="509"/>
        <end position="574"/>
    </location>
</feature>
<evidence type="ECO:0000259" key="13">
    <source>
        <dbReference type="Pfam" id="PF04565"/>
    </source>
</evidence>
<comment type="caution">
    <text evidence="15">The sequence shown here is derived from an EMBL/GenBank/DDBJ whole genome shotgun (WGS) entry which is preliminary data.</text>
</comment>
<feature type="domain" description="RNA polymerase beta subunit protrusion" evidence="12">
    <location>
        <begin position="21"/>
        <end position="414"/>
    </location>
</feature>
<evidence type="ECO:0000256" key="7">
    <source>
        <dbReference type="RuleBase" id="RU000434"/>
    </source>
</evidence>
<organism evidence="15 16">
    <name type="scientific">candidate division WOR_3 bacterium SM23_60</name>
    <dbReference type="NCBI Taxonomy" id="1703780"/>
    <lineage>
        <taxon>Bacteria</taxon>
        <taxon>Bacteria division WOR-3</taxon>
    </lineage>
</organism>
<sequence>MPMRNIVNFSKTKTKFRMPHLLEVQLESYHLFMNKMLKKIFSELFPVTDIHNRYQLVYGSHRYGTSKYSVNEAIEKGATFSVPLKVSFRLVSKDEDGQLHDITEQEIYLCDLPLMTHRGTFIINGVERVVVNQIHRSPGVYFSESDNTYTAMLIPYRGQWVEFTVDKLNTFYAILDRRRKLLGTMFLRSLGYETNEQIINLFFPTKEVDLRHALNFFCGESISQGDTLILPAGELFDGPTIDLLKHKDVKKVKIIDSHELGVTILTNTLKKDRTSSKEEAAKKMYTLLRSMAPPTLDIAITYINNIIFDKNHFNLGEVGRFKLNMRLGITERATKEYLVQEDLFEIFKQLFKFAAGEFTADDIDHLGNRRVRRVGELLGSQFRLAITQLIQNIKERASLMDESGLSPQDLINPRLVSNIVNKFFTTSQLSQFMEQTNPISEMIHKRRISSLGAGGLKRQTAGFEVRDVHYSHYSRICPIETPEGPNIGLISSLSSFAKIDKHGFILAPYWVIKNGRVLDEFVYLRADEEDKYTIAQANTPVDENGKIIAEQVLCRRKDDFPLVPPQEVDLMDVSPEQVFSPTAALIPFLEHNDADRALMGSNMQRQAVPLIDPEIPLVGTGMEERVAKNSGTQLFAEEDGTVVYVDARKVIIENEQGVKMRYPFSKFFRSNQNTCIHQRPLVKLGQKVKKGTILADGYATREGVLALGKNVLVAFMPFLGYNFEDAVIVSERLLKEDTFTSIHILEFDCEVRETKLGPEEVTRDIPGIGDFLLKDLDEYGIVRVGAHVGPDDILVGKITPKGETELTPEERLMRAVFAEKATNVRDTSLRVEPGVEGVVIDRKVLTRRTTDTLAKLVEEERKQSIQEEFSALRKETITIRNKLLKHALSGKSAASTIRNDKGKIILRKGSTFTDEFFDDLDVIEIKADEKFTRLTKINEEVENIVNTSAEKLHSITADKKMEEDKLLRGDELPHGVLKIVKVFVAQKRRISVGDKMAGRHGNKGVVAKVMPEENMPFTPDGTPIDIILNPLGVPSRMNVGQILETHLGWAAHELKFHAISPIFDGATVDEIKEKLAEAQLPADGQITLRDGRTGIPLDSKITVGYMYMLKLIHMVDEKIHARSTGPYSLITQQPLGGKAQFGGQRLGEMEVWALEAYGAAYTLQEMLTVKSDDVEGRAAMYEALIRGKNPPRPRAPASFNVLLKELQGLCFNVSLVKKEGTDEEE</sequence>
<dbReference type="GO" id="GO:0003677">
    <property type="term" value="F:DNA binding"/>
    <property type="evidence" value="ECO:0007669"/>
    <property type="project" value="UniProtKB-UniRule"/>
</dbReference>
<dbReference type="FunFam" id="3.90.1800.10:FF:000001">
    <property type="entry name" value="DNA-directed RNA polymerase subunit beta"/>
    <property type="match status" value="1"/>
</dbReference>
<evidence type="ECO:0000256" key="5">
    <source>
        <dbReference type="ARBA" id="ARBA00048552"/>
    </source>
</evidence>
<protein>
    <recommendedName>
        <fullName evidence="6 8">DNA-directed RNA polymerase subunit beta</fullName>
        <shortName evidence="6">RNAP subunit beta</shortName>
        <ecNumber evidence="6 8">2.7.7.6</ecNumber>
    </recommendedName>
    <alternativeName>
        <fullName evidence="6">RNA polymerase subunit beta</fullName>
    </alternativeName>
    <alternativeName>
        <fullName evidence="6">Transcriptase subunit beta</fullName>
    </alternativeName>
</protein>
<feature type="domain" description="RNA polymerase Rpb2" evidence="10">
    <location>
        <begin position="1142"/>
        <end position="1217"/>
    </location>
</feature>
<dbReference type="Gene3D" id="2.40.50.100">
    <property type="match status" value="1"/>
</dbReference>
<feature type="domain" description="DNA-directed RNA polymerase subunit 2 hybrid-binding" evidence="9">
    <location>
        <begin position="636"/>
        <end position="1140"/>
    </location>
</feature>
<dbReference type="EC" id="2.7.7.6" evidence="6 8"/>
<dbReference type="EMBL" id="LJUO01000102">
    <property type="protein sequence ID" value="KPK70072.1"/>
    <property type="molecule type" value="Genomic_DNA"/>
</dbReference>
<dbReference type="InterPro" id="IPR010243">
    <property type="entry name" value="RNA_pol_bsu_bac"/>
</dbReference>
<keyword evidence="4 6" id="KW-0804">Transcription</keyword>
<dbReference type="SUPFAM" id="SSF64484">
    <property type="entry name" value="beta and beta-prime subunits of DNA dependent RNA-polymerase"/>
    <property type="match status" value="1"/>
</dbReference>
<proteinExistence type="inferred from homology"/>
<dbReference type="GO" id="GO:0006351">
    <property type="term" value="P:DNA-templated transcription"/>
    <property type="evidence" value="ECO:0007669"/>
    <property type="project" value="UniProtKB-UniRule"/>
</dbReference>
<dbReference type="InterPro" id="IPR007121">
    <property type="entry name" value="RNA_pol_bsu_CS"/>
</dbReference>
<dbReference type="InterPro" id="IPR007645">
    <property type="entry name" value="RNA_pol_Rpb2_3"/>
</dbReference>
<comment type="similarity">
    <text evidence="6 7">Belongs to the RNA polymerase beta chain family.</text>
</comment>
<name>A0A0S8GAB3_UNCW3</name>
<evidence type="ECO:0000256" key="4">
    <source>
        <dbReference type="ARBA" id="ARBA00023163"/>
    </source>
</evidence>
<dbReference type="Gene3D" id="2.40.50.150">
    <property type="match status" value="1"/>
</dbReference>
<dbReference type="InterPro" id="IPR019462">
    <property type="entry name" value="DNA-dir_RNA_pol_bsu_external_1"/>
</dbReference>
<reference evidence="15 16" key="1">
    <citation type="journal article" date="2015" name="Microbiome">
        <title>Genomic resolution of linkages in carbon, nitrogen, and sulfur cycling among widespread estuary sediment bacteria.</title>
        <authorList>
            <person name="Baker B.J."/>
            <person name="Lazar C.S."/>
            <person name="Teske A.P."/>
            <person name="Dick G.J."/>
        </authorList>
    </citation>
    <scope>NUCLEOTIDE SEQUENCE [LARGE SCALE GENOMIC DNA]</scope>
    <source>
        <strain evidence="15">SM23_60</strain>
    </source>
</reference>
<dbReference type="Pfam" id="PF00562">
    <property type="entry name" value="RNA_pol_Rpb2_6"/>
    <property type="match status" value="1"/>
</dbReference>
<keyword evidence="2 6" id="KW-0808">Transferase</keyword>
<dbReference type="InterPro" id="IPR037033">
    <property type="entry name" value="DNA-dir_RNAP_su2_hyb_sf"/>
</dbReference>
<dbReference type="Gene3D" id="3.90.1100.10">
    <property type="match status" value="2"/>
</dbReference>
<keyword evidence="3 6" id="KW-0548">Nucleotidyltransferase</keyword>
<dbReference type="Pfam" id="PF10385">
    <property type="entry name" value="RNA_pol_Rpb2_45"/>
    <property type="match status" value="1"/>
</dbReference>
<dbReference type="PATRIC" id="fig|1703780.3.peg.1002"/>
<evidence type="ECO:0000256" key="2">
    <source>
        <dbReference type="ARBA" id="ARBA00022679"/>
    </source>
</evidence>
<evidence type="ECO:0000259" key="14">
    <source>
        <dbReference type="Pfam" id="PF10385"/>
    </source>
</evidence>
<evidence type="ECO:0000259" key="12">
    <source>
        <dbReference type="Pfam" id="PF04563"/>
    </source>
</evidence>
<comment type="catalytic activity">
    <reaction evidence="5 6 8">
        <text>RNA(n) + a ribonucleoside 5'-triphosphate = RNA(n+1) + diphosphate</text>
        <dbReference type="Rhea" id="RHEA:21248"/>
        <dbReference type="Rhea" id="RHEA-COMP:14527"/>
        <dbReference type="Rhea" id="RHEA-COMP:17342"/>
        <dbReference type="ChEBI" id="CHEBI:33019"/>
        <dbReference type="ChEBI" id="CHEBI:61557"/>
        <dbReference type="ChEBI" id="CHEBI:140395"/>
        <dbReference type="EC" id="2.7.7.6"/>
    </reaction>
</comment>
<dbReference type="InterPro" id="IPR007120">
    <property type="entry name" value="DNA-dir_RNAP_su2_dom"/>
</dbReference>
<evidence type="ECO:0000313" key="15">
    <source>
        <dbReference type="EMBL" id="KPK70072.1"/>
    </source>
</evidence>
<dbReference type="InterPro" id="IPR042107">
    <property type="entry name" value="DNA-dir_RNA_pol_bsu_ext_1_sf"/>
</dbReference>
<dbReference type="Gene3D" id="2.40.270.10">
    <property type="entry name" value="DNA-directed RNA polymerase, subunit 2, domain 6"/>
    <property type="match status" value="3"/>
</dbReference>
<evidence type="ECO:0000256" key="3">
    <source>
        <dbReference type="ARBA" id="ARBA00022695"/>
    </source>
</evidence>
<keyword evidence="1 6" id="KW-0240">DNA-directed RNA polymerase</keyword>
<dbReference type="PROSITE" id="PS01166">
    <property type="entry name" value="RNA_POL_BETA"/>
    <property type="match status" value="1"/>
</dbReference>
<dbReference type="InterPro" id="IPR007641">
    <property type="entry name" value="RNA_pol_Rpb2_7"/>
</dbReference>
<dbReference type="CDD" id="cd00653">
    <property type="entry name" value="RNA_pol_B_RPB2"/>
    <property type="match status" value="1"/>
</dbReference>
<feature type="domain" description="RNA polymerase Rpb2" evidence="11">
    <location>
        <begin position="264"/>
        <end position="372"/>
    </location>
</feature>
<dbReference type="NCBIfam" id="TIGR02013">
    <property type="entry name" value="rpoB"/>
    <property type="match status" value="1"/>
</dbReference>
<comment type="function">
    <text evidence="6 8">DNA-dependent RNA polymerase catalyzes the transcription of DNA into RNA using the four ribonucleoside triphosphates as substrates.</text>
</comment>
<dbReference type="Proteomes" id="UP000051096">
    <property type="component" value="Unassembled WGS sequence"/>
</dbReference>
<accession>A0A0S8GAB3</accession>